<feature type="transmembrane region" description="Helical" evidence="15">
    <location>
        <begin position="161"/>
        <end position="180"/>
    </location>
</feature>
<comment type="subcellular location">
    <subcellularLocation>
        <location evidence="1">Mitochondrion inner membrane</location>
        <topology evidence="1">Multi-pass membrane protein</topology>
    </subcellularLocation>
</comment>
<dbReference type="PANTHER" id="PTHR14269:SF60">
    <property type="entry name" value="CARDIOLIPIN SYNTHASE (CMP-FORMING)"/>
    <property type="match status" value="1"/>
</dbReference>
<proteinExistence type="inferred from homology"/>
<protein>
    <recommendedName>
        <fullName evidence="13">cardiolipin synthase (CMP-forming)</fullName>
        <ecNumber evidence="13">2.7.8.41</ecNumber>
    </recommendedName>
</protein>
<keyword evidence="11" id="KW-0594">Phospholipid biosynthesis</keyword>
<keyword evidence="8" id="KW-0443">Lipid metabolism</keyword>
<name>A0A2J7R6P4_9NEOP</name>
<evidence type="ECO:0000256" key="13">
    <source>
        <dbReference type="ARBA" id="ARBA00039001"/>
    </source>
</evidence>
<evidence type="ECO:0000256" key="11">
    <source>
        <dbReference type="ARBA" id="ARBA00023209"/>
    </source>
</evidence>
<keyword evidence="17" id="KW-1185">Reference proteome</keyword>
<evidence type="ECO:0000313" key="16">
    <source>
        <dbReference type="EMBL" id="PNF36490.1"/>
    </source>
</evidence>
<dbReference type="OrthoDB" id="10020554at2759"/>
<dbReference type="InterPro" id="IPR043130">
    <property type="entry name" value="CDP-OH_PTrfase_TM_dom"/>
</dbReference>
<comment type="caution">
    <text evidence="16">The sequence shown here is derived from an EMBL/GenBank/DDBJ whole genome shotgun (WGS) entry which is preliminary data.</text>
</comment>
<evidence type="ECO:0000256" key="6">
    <source>
        <dbReference type="ARBA" id="ARBA00022792"/>
    </source>
</evidence>
<reference evidence="16 17" key="1">
    <citation type="submission" date="2017-12" db="EMBL/GenBank/DDBJ databases">
        <title>Hemimetabolous genomes reveal molecular basis of termite eusociality.</title>
        <authorList>
            <person name="Harrison M.C."/>
            <person name="Jongepier E."/>
            <person name="Robertson H.M."/>
            <person name="Arning N."/>
            <person name="Bitard-Feildel T."/>
            <person name="Chao H."/>
            <person name="Childers C.P."/>
            <person name="Dinh H."/>
            <person name="Doddapaneni H."/>
            <person name="Dugan S."/>
            <person name="Gowin J."/>
            <person name="Greiner C."/>
            <person name="Han Y."/>
            <person name="Hu H."/>
            <person name="Hughes D.S.T."/>
            <person name="Huylmans A.-K."/>
            <person name="Kemena C."/>
            <person name="Kremer L.P.M."/>
            <person name="Lee S.L."/>
            <person name="Lopez-Ezquerra A."/>
            <person name="Mallet L."/>
            <person name="Monroy-Kuhn J.M."/>
            <person name="Moser A."/>
            <person name="Murali S.C."/>
            <person name="Muzny D.M."/>
            <person name="Otani S."/>
            <person name="Piulachs M.-D."/>
            <person name="Poelchau M."/>
            <person name="Qu J."/>
            <person name="Schaub F."/>
            <person name="Wada-Katsumata A."/>
            <person name="Worley K.C."/>
            <person name="Xie Q."/>
            <person name="Ylla G."/>
            <person name="Poulsen M."/>
            <person name="Gibbs R.A."/>
            <person name="Schal C."/>
            <person name="Richards S."/>
            <person name="Belles X."/>
            <person name="Korb J."/>
            <person name="Bornberg-Bauer E."/>
        </authorList>
    </citation>
    <scope>NUCLEOTIDE SEQUENCE [LARGE SCALE GENOMIC DNA]</scope>
    <source>
        <tissue evidence="16">Whole body</tissue>
    </source>
</reference>
<keyword evidence="3" id="KW-0444">Lipid biosynthesis</keyword>
<dbReference type="FunFam" id="1.20.120.1760:FF:000005">
    <property type="entry name" value="Cardiolipin synthase 1"/>
    <property type="match status" value="1"/>
</dbReference>
<evidence type="ECO:0000256" key="3">
    <source>
        <dbReference type="ARBA" id="ARBA00022516"/>
    </source>
</evidence>
<dbReference type="PANTHER" id="PTHR14269">
    <property type="entry name" value="CDP-DIACYLGLYCEROL--GLYCEROL-3-PHOSPHATE 3-PHOSPHATIDYLTRANSFERASE-RELATED"/>
    <property type="match status" value="1"/>
</dbReference>
<dbReference type="EC" id="2.7.8.41" evidence="13"/>
<dbReference type="InterPro" id="IPR000462">
    <property type="entry name" value="CDP-OH_P_trans"/>
</dbReference>
<comment type="catalytic activity">
    <reaction evidence="14">
        <text>a CDP-1,2-diacyl-sn-glycerol + a 1,2-diacyl-sn-glycero-3-phospho-(1'-sn-glycerol) = a cardiolipin + CMP + H(+)</text>
        <dbReference type="Rhea" id="RHEA:32931"/>
        <dbReference type="ChEBI" id="CHEBI:15378"/>
        <dbReference type="ChEBI" id="CHEBI:58332"/>
        <dbReference type="ChEBI" id="CHEBI:60377"/>
        <dbReference type="ChEBI" id="CHEBI:62237"/>
        <dbReference type="ChEBI" id="CHEBI:64716"/>
        <dbReference type="EC" id="2.7.8.41"/>
    </reaction>
</comment>
<evidence type="ECO:0000256" key="9">
    <source>
        <dbReference type="ARBA" id="ARBA00023128"/>
    </source>
</evidence>
<dbReference type="Pfam" id="PF01066">
    <property type="entry name" value="CDP-OH_P_transf"/>
    <property type="match status" value="1"/>
</dbReference>
<keyword evidence="12" id="KW-1208">Phospholipid metabolism</keyword>
<evidence type="ECO:0000256" key="7">
    <source>
        <dbReference type="ARBA" id="ARBA00022989"/>
    </source>
</evidence>
<gene>
    <name evidence="16" type="ORF">B7P43_G15884</name>
</gene>
<evidence type="ECO:0000256" key="2">
    <source>
        <dbReference type="ARBA" id="ARBA00010441"/>
    </source>
</evidence>
<evidence type="ECO:0000256" key="4">
    <source>
        <dbReference type="ARBA" id="ARBA00022679"/>
    </source>
</evidence>
<sequence length="296" mass="33425">MVTVVLKFLGTQICQTHTLRQAQLLRPRMLRWVSTLDYSMDQGQKEKQLLHGMLQKKKEHFKESGQILLKDIKETRDKVKEKMEEIIERENVLTIPNLLCISRIVMSPFLGYFILQSEYHLALGLFVFAGVSDLLDGWIARNFESQASKIGSFLDPMADKVLIATLFGALTFMDLIPVYLTGAIITRDLLLVAAAFCVRYKSLPPPRTLSRYFDVTHATAQLSPTAISKWNTGMQLVLVATTLAAPVFGYVDHPVLHVMWYVGRYIFLFASMPSLKQVTEQTETAGISASIVSLKH</sequence>
<dbReference type="GO" id="GO:0005743">
    <property type="term" value="C:mitochondrial inner membrane"/>
    <property type="evidence" value="ECO:0007669"/>
    <property type="project" value="UniProtKB-SubCell"/>
</dbReference>
<dbReference type="AlphaFoldDB" id="A0A2J7R6P4"/>
<dbReference type="Proteomes" id="UP000235965">
    <property type="component" value="Unassembled WGS sequence"/>
</dbReference>
<dbReference type="GO" id="GO:0032049">
    <property type="term" value="P:cardiolipin biosynthetic process"/>
    <property type="evidence" value="ECO:0007669"/>
    <property type="project" value="TreeGrafter"/>
</dbReference>
<keyword evidence="5 15" id="KW-0812">Transmembrane</keyword>
<dbReference type="EMBL" id="NEVH01006756">
    <property type="protein sequence ID" value="PNF36490.1"/>
    <property type="molecule type" value="Genomic_DNA"/>
</dbReference>
<dbReference type="GO" id="GO:0043337">
    <property type="term" value="F:cardiolipin synthase (CMP-forming)"/>
    <property type="evidence" value="ECO:0007669"/>
    <property type="project" value="UniProtKB-EC"/>
</dbReference>
<keyword evidence="7 15" id="KW-1133">Transmembrane helix</keyword>
<comment type="similarity">
    <text evidence="2">Belongs to the CDP-alcohol phosphatidyltransferase class-I family.</text>
</comment>
<dbReference type="Gene3D" id="1.20.120.1760">
    <property type="match status" value="1"/>
</dbReference>
<accession>A0A2J7R6P4</accession>
<dbReference type="InterPro" id="IPR050324">
    <property type="entry name" value="CDP-alcohol_PTase-I"/>
</dbReference>
<evidence type="ECO:0000313" key="17">
    <source>
        <dbReference type="Proteomes" id="UP000235965"/>
    </source>
</evidence>
<keyword evidence="6" id="KW-0999">Mitochondrion inner membrane</keyword>
<evidence type="ECO:0000256" key="15">
    <source>
        <dbReference type="SAM" id="Phobius"/>
    </source>
</evidence>
<evidence type="ECO:0000256" key="5">
    <source>
        <dbReference type="ARBA" id="ARBA00022692"/>
    </source>
</evidence>
<evidence type="ECO:0000256" key="12">
    <source>
        <dbReference type="ARBA" id="ARBA00023264"/>
    </source>
</evidence>
<keyword evidence="4" id="KW-0808">Transferase</keyword>
<evidence type="ECO:0000256" key="1">
    <source>
        <dbReference type="ARBA" id="ARBA00004448"/>
    </source>
</evidence>
<evidence type="ECO:0000256" key="8">
    <source>
        <dbReference type="ARBA" id="ARBA00023098"/>
    </source>
</evidence>
<evidence type="ECO:0000256" key="10">
    <source>
        <dbReference type="ARBA" id="ARBA00023136"/>
    </source>
</evidence>
<keyword evidence="9" id="KW-0496">Mitochondrion</keyword>
<organism evidence="16 17">
    <name type="scientific">Cryptotermes secundus</name>
    <dbReference type="NCBI Taxonomy" id="105785"/>
    <lineage>
        <taxon>Eukaryota</taxon>
        <taxon>Metazoa</taxon>
        <taxon>Ecdysozoa</taxon>
        <taxon>Arthropoda</taxon>
        <taxon>Hexapoda</taxon>
        <taxon>Insecta</taxon>
        <taxon>Pterygota</taxon>
        <taxon>Neoptera</taxon>
        <taxon>Polyneoptera</taxon>
        <taxon>Dictyoptera</taxon>
        <taxon>Blattodea</taxon>
        <taxon>Blattoidea</taxon>
        <taxon>Termitoidae</taxon>
        <taxon>Kalotermitidae</taxon>
        <taxon>Cryptotermitinae</taxon>
        <taxon>Cryptotermes</taxon>
    </lineage>
</organism>
<keyword evidence="10 15" id="KW-0472">Membrane</keyword>
<evidence type="ECO:0000256" key="14">
    <source>
        <dbReference type="ARBA" id="ARBA00047433"/>
    </source>
</evidence>